<dbReference type="EMBL" id="QVEQ01000004">
    <property type="protein sequence ID" value="RGB71499.1"/>
    <property type="molecule type" value="Genomic_DNA"/>
</dbReference>
<name>A0A3E2TAF2_9FIRM</name>
<dbReference type="CDD" id="cd09727">
    <property type="entry name" value="Cas6_I-E"/>
    <property type="match status" value="1"/>
</dbReference>
<accession>A0A3E2TAF2</accession>
<gene>
    <name evidence="1" type="primary">cas6e</name>
    <name evidence="1" type="ORF">DWZ89_07190</name>
</gene>
<dbReference type="SMART" id="SM01101">
    <property type="entry name" value="CRISPR_assoc"/>
    <property type="match status" value="1"/>
</dbReference>
<protein>
    <submittedName>
        <fullName evidence="1">Type I-E CRISPR-associated protein Cas6/Cse3/CasE</fullName>
    </submittedName>
</protein>
<dbReference type="RefSeq" id="WP_117505574.1">
    <property type="nucleotide sequence ID" value="NZ_QVEQ01000004.1"/>
</dbReference>
<organism evidence="1 2">
    <name type="scientific">Faecalibacterium prausnitzii</name>
    <dbReference type="NCBI Taxonomy" id="853"/>
    <lineage>
        <taxon>Bacteria</taxon>
        <taxon>Bacillati</taxon>
        <taxon>Bacillota</taxon>
        <taxon>Clostridia</taxon>
        <taxon>Eubacteriales</taxon>
        <taxon>Oscillospiraceae</taxon>
        <taxon>Faecalibacterium</taxon>
    </lineage>
</organism>
<dbReference type="InterPro" id="IPR010179">
    <property type="entry name" value="CRISPR-assoc_prot_Cse3"/>
</dbReference>
<evidence type="ECO:0000313" key="1">
    <source>
        <dbReference type="EMBL" id="RGB71499.1"/>
    </source>
</evidence>
<evidence type="ECO:0000313" key="2">
    <source>
        <dbReference type="Proteomes" id="UP000261140"/>
    </source>
</evidence>
<dbReference type="SUPFAM" id="SSF117987">
    <property type="entry name" value="CRISPR-associated protein"/>
    <property type="match status" value="2"/>
</dbReference>
<dbReference type="NCBIfam" id="TIGR01907">
    <property type="entry name" value="casE_Cse3"/>
    <property type="match status" value="1"/>
</dbReference>
<dbReference type="Gene3D" id="3.30.70.1210">
    <property type="entry name" value="Crispr-associated protein, domain 2"/>
    <property type="match status" value="1"/>
</dbReference>
<dbReference type="Proteomes" id="UP000261140">
    <property type="component" value="Unassembled WGS sequence"/>
</dbReference>
<reference evidence="1 2" key="1">
    <citation type="submission" date="2018-08" db="EMBL/GenBank/DDBJ databases">
        <title>A genome reference for cultivated species of the human gut microbiota.</title>
        <authorList>
            <person name="Zou Y."/>
            <person name="Xue W."/>
            <person name="Luo G."/>
        </authorList>
    </citation>
    <scope>NUCLEOTIDE SEQUENCE [LARGE SCALE GENOMIC DNA]</scope>
    <source>
        <strain evidence="1 2">AF36-11AT</strain>
    </source>
</reference>
<sequence length="213" mass="23844">MYLSRAELDPTRRETMVALISPQKFHGAVENAFPGARRRRLWRLDQLGEKLYLLLLSEERPDLTALCAQFGTGAPPETRSYDPLLERVTAGSCWQFRLTANPTRSKKDTADHTARGTLKPCYLEVEQEEWLWAQAAKHGFAVSEGPFAVTRKQTYHFKKNGTRPVTLLAVTYEGILQVTDPEAFKALLCEGVGRGKAYGLGLMTIIHRGGDHG</sequence>
<dbReference type="AlphaFoldDB" id="A0A3E2TAF2"/>
<dbReference type="Gene3D" id="3.30.70.1200">
    <property type="entry name" value="Crispr-associated protein, domain 1"/>
    <property type="match status" value="1"/>
</dbReference>
<comment type="caution">
    <text evidence="1">The sequence shown here is derived from an EMBL/GenBank/DDBJ whole genome shotgun (WGS) entry which is preliminary data.</text>
</comment>
<dbReference type="Pfam" id="PF08798">
    <property type="entry name" value="CRISPR_assoc"/>
    <property type="match status" value="1"/>
</dbReference>
<proteinExistence type="predicted"/>